<dbReference type="InterPro" id="IPR002938">
    <property type="entry name" value="FAD-bd"/>
</dbReference>
<dbReference type="Proteomes" id="UP000006247">
    <property type="component" value="Unassembled WGS sequence"/>
</dbReference>
<dbReference type="GO" id="GO:0016491">
    <property type="term" value="F:oxidoreductase activity"/>
    <property type="evidence" value="ECO:0007669"/>
    <property type="project" value="UniProtKB-KW"/>
</dbReference>
<reference evidence="4 5" key="1">
    <citation type="submission" date="2009-01" db="EMBL/GenBank/DDBJ databases">
        <authorList>
            <person name="Fulton L."/>
            <person name="Clifton S."/>
            <person name="Chinwalla A.T."/>
            <person name="Mitreva M."/>
            <person name="Sodergren E."/>
            <person name="Weinstock G."/>
            <person name="Clifton S."/>
            <person name="Dooling D.J."/>
            <person name="Fulton B."/>
            <person name="Minx P."/>
            <person name="Pepin K.H."/>
            <person name="Johnson M."/>
            <person name="Bhonagiri V."/>
            <person name="Nash W.E."/>
            <person name="Mardis E.R."/>
            <person name="Wilson R.K."/>
        </authorList>
    </citation>
    <scope>NUCLEOTIDE SEQUENCE [LARGE SCALE GENOMIC DNA]</scope>
    <source>
        <strain evidence="4 5">ATCC 33806</strain>
    </source>
</reference>
<dbReference type="PANTHER" id="PTHR43747">
    <property type="entry name" value="FAD-BINDING PROTEIN"/>
    <property type="match status" value="1"/>
</dbReference>
<dbReference type="Pfam" id="PF01494">
    <property type="entry name" value="FAD_binding_3"/>
    <property type="match status" value="1"/>
</dbReference>
<evidence type="ECO:0000256" key="2">
    <source>
        <dbReference type="ARBA" id="ARBA00038396"/>
    </source>
</evidence>
<dbReference type="PANTHER" id="PTHR43747:SF5">
    <property type="entry name" value="FAD-BINDING DOMAIN-CONTAINING PROTEIN"/>
    <property type="match status" value="1"/>
</dbReference>
<dbReference type="AlphaFoldDB" id="C0E1E4"/>
<sequence>MSTKKERRIADVVIVGGRVAGASLAVRLASLGLEVLVLERGKIGSDTLSTLYIHQPGVEELRGLGIEMGDTLEGAPAISKMVYEVNDIRIVGKGPWYGKGNVSYAPRRSRLDRALCIKAERAGAIILHEAKVTSVNFHGGRACGVTFRRAGNEYSVRAHLIVGADGMRSLVAEEVGAVSYLERPKLTCCYYGFFRGLERPFSQYQGHRRWIGVIPTSDSHLVACYVPQDEFTKAKSDPKGTFFSSLQQVSSSLSQEVAQAQQIGRLIGMGDQQNFFREASGPGWVLVGDAGHHKDSLTAYGITEALQQSSFLAEELAKVPIDVPEAVDSATKMFGTRRDDESLPRYIPTLSVARLEVSDARMTMLRRIQDDPEMCDLYFSAMAGVIPTDDFYKKLSDQGILIKK</sequence>
<dbReference type="GO" id="GO:0071949">
    <property type="term" value="F:FAD binding"/>
    <property type="evidence" value="ECO:0007669"/>
    <property type="project" value="InterPro"/>
</dbReference>
<dbReference type="RefSeq" id="WP_005520223.1">
    <property type="nucleotide sequence ID" value="NZ_EQ973328.1"/>
</dbReference>
<protein>
    <submittedName>
        <fullName evidence="4">FAD dependent oxidoreductase</fullName>
    </submittedName>
</protein>
<evidence type="ECO:0000313" key="5">
    <source>
        <dbReference type="Proteomes" id="UP000006247"/>
    </source>
</evidence>
<gene>
    <name evidence="4" type="ORF">CORMATOL_00795</name>
</gene>
<accession>C0E1E4</accession>
<organism evidence="4 5">
    <name type="scientific">Corynebacterium matruchotii ATCC 33806</name>
    <dbReference type="NCBI Taxonomy" id="566549"/>
    <lineage>
        <taxon>Bacteria</taxon>
        <taxon>Bacillati</taxon>
        <taxon>Actinomycetota</taxon>
        <taxon>Actinomycetes</taxon>
        <taxon>Mycobacteriales</taxon>
        <taxon>Corynebacteriaceae</taxon>
        <taxon>Corynebacterium</taxon>
    </lineage>
</organism>
<comment type="similarity">
    <text evidence="2">Belongs to the flavin-dependent halogenase family. Bacterial tryptophan halogenase subfamily.</text>
</comment>
<dbReference type="InterPro" id="IPR036188">
    <property type="entry name" value="FAD/NAD-bd_sf"/>
</dbReference>
<evidence type="ECO:0000256" key="1">
    <source>
        <dbReference type="ARBA" id="ARBA00023002"/>
    </source>
</evidence>
<feature type="domain" description="FAD-binding" evidence="3">
    <location>
        <begin position="10"/>
        <end position="319"/>
    </location>
</feature>
<comment type="caution">
    <text evidence="4">The sequence shown here is derived from an EMBL/GenBank/DDBJ whole genome shotgun (WGS) entry which is preliminary data.</text>
</comment>
<dbReference type="Gene3D" id="3.50.50.60">
    <property type="entry name" value="FAD/NAD(P)-binding domain"/>
    <property type="match status" value="1"/>
</dbReference>
<keyword evidence="1" id="KW-0560">Oxidoreductase</keyword>
<dbReference type="InterPro" id="IPR050816">
    <property type="entry name" value="Flavin-dep_Halogenase_NPB"/>
</dbReference>
<dbReference type="EMBL" id="ACEB01000009">
    <property type="protein sequence ID" value="EEG27653.1"/>
    <property type="molecule type" value="Genomic_DNA"/>
</dbReference>
<evidence type="ECO:0000313" key="4">
    <source>
        <dbReference type="EMBL" id="EEG27653.1"/>
    </source>
</evidence>
<dbReference type="HOGENOM" id="CLU_024648_7_0_11"/>
<proteinExistence type="inferred from homology"/>
<dbReference type="PRINTS" id="PR00420">
    <property type="entry name" value="RNGMNOXGNASE"/>
</dbReference>
<evidence type="ECO:0000259" key="3">
    <source>
        <dbReference type="Pfam" id="PF01494"/>
    </source>
</evidence>
<name>C0E1E4_9CORY</name>
<dbReference type="SUPFAM" id="SSF51905">
    <property type="entry name" value="FAD/NAD(P)-binding domain"/>
    <property type="match status" value="1"/>
</dbReference>